<keyword evidence="3" id="KW-0843">Virulence</keyword>
<name>A0A4U8SES8_9HELI</name>
<dbReference type="Gene3D" id="6.10.10.10">
    <property type="entry name" value="Flagellar export chaperone, C-terminal domain"/>
    <property type="match status" value="1"/>
</dbReference>
<dbReference type="OrthoDB" id="9796789at2"/>
<dbReference type="InterPro" id="IPR042187">
    <property type="entry name" value="Flagellin_C_sub2"/>
</dbReference>
<dbReference type="GO" id="GO:0005198">
    <property type="term" value="F:structural molecule activity"/>
    <property type="evidence" value="ECO:0007669"/>
    <property type="project" value="UniProtKB-UniRule"/>
</dbReference>
<dbReference type="PANTHER" id="PTHR42792:SF2">
    <property type="entry name" value="FLAGELLIN"/>
    <property type="match status" value="1"/>
</dbReference>
<sequence length="516" mass="54019">MAFQVNTNINALNAHVNSVVTQRGLKDSLEKLSSGLRINKAADDASGMIIADSLRSQASALGQAIANTNDAMGIIQIADKAMDEQLKILDTVKVKATQAAQDGQTTESRRAIQSDITRLIQGLDMIGNTTSFNGQKLLSGAFTNKEFQVGAYSNESIKASIGATTSDKIGQVRVATGGLITAANTVSLTFKNVDGVNDVKLQSVKISTSVGTGLGVLAEVINKNSDKTGIRAVANVISTSDAMIKSGTMSSVIINGITIGDINDIKAGDSDGRLVQAFNAVTNQTGVEAYTDERGRLNLRSVDGRGIKISMGKNEKGQDGKVPPLSVTSMNGGQKLEGKGSENYGRLSLTRLDARDIVVMSAADAKGAYKAIGFDNAQVAKTVVNLRDTMGEFNKDVKSAAGANFNAVVASGGAALGAGVMTLRGAMVVMDIAESATKILDRIRADLGSVQGQMISTVNNISVTQVNVKAAESQIREVDFAQESANFNKLNILAQSGSYALSQANAVQQHVIRLLQ</sequence>
<keyword evidence="11" id="KW-0966">Cell projection</keyword>
<keyword evidence="2 7" id="KW-0964">Secreted</keyword>
<comment type="similarity">
    <text evidence="1 7">Belongs to the bacterial flagellin family.</text>
</comment>
<dbReference type="Pfam" id="PF00700">
    <property type="entry name" value="Flagellin_C"/>
    <property type="match status" value="1"/>
</dbReference>
<dbReference type="Gene3D" id="1.20.1330.10">
    <property type="entry name" value="f41 fragment of flagellin, N-terminal domain"/>
    <property type="match status" value="1"/>
</dbReference>
<dbReference type="Pfam" id="PF00669">
    <property type="entry name" value="Flagellin_N"/>
    <property type="match status" value="1"/>
</dbReference>
<feature type="domain" description="Flagellin N-terminal" evidence="9">
    <location>
        <begin position="5"/>
        <end position="143"/>
    </location>
</feature>
<dbReference type="SUPFAM" id="SSF64518">
    <property type="entry name" value="Phase 1 flagellin"/>
    <property type="match status" value="1"/>
</dbReference>
<comment type="subunit">
    <text evidence="6">Heteromer of FlaA and FlaB. FlaB is located proximal to the hook while the remainder of the filament is composed of the predominant FlaA.</text>
</comment>
<dbReference type="InterPro" id="IPR046358">
    <property type="entry name" value="Flagellin_C"/>
</dbReference>
<evidence type="ECO:0000256" key="5">
    <source>
        <dbReference type="ARBA" id="ARBA00025143"/>
    </source>
</evidence>
<dbReference type="InterPro" id="IPR001492">
    <property type="entry name" value="Flagellin"/>
</dbReference>
<accession>A0A4U8SES8</accession>
<keyword evidence="11" id="KW-0282">Flagellum</keyword>
<dbReference type="GO" id="GO:0009288">
    <property type="term" value="C:bacterial-type flagellum"/>
    <property type="evidence" value="ECO:0007669"/>
    <property type="project" value="UniProtKB-SubCell"/>
</dbReference>
<dbReference type="PANTHER" id="PTHR42792">
    <property type="entry name" value="FLAGELLIN"/>
    <property type="match status" value="1"/>
</dbReference>
<dbReference type="InterPro" id="IPR010810">
    <property type="entry name" value="Flagellin_hook_IN_motif"/>
</dbReference>
<evidence type="ECO:0000256" key="2">
    <source>
        <dbReference type="ARBA" id="ARBA00022525"/>
    </source>
</evidence>
<dbReference type="Proteomes" id="UP000029878">
    <property type="component" value="Unassembled WGS sequence"/>
</dbReference>
<keyword evidence="11" id="KW-0969">Cilium</keyword>
<protein>
    <recommendedName>
        <fullName evidence="7">Flagellin</fullName>
    </recommendedName>
</protein>
<evidence type="ECO:0000313" key="12">
    <source>
        <dbReference type="Proteomes" id="UP000029878"/>
    </source>
</evidence>
<proteinExistence type="inferred from homology"/>
<feature type="domain" description="Flagellin C-terminal" evidence="10">
    <location>
        <begin position="430"/>
        <end position="515"/>
    </location>
</feature>
<dbReference type="Pfam" id="PF07196">
    <property type="entry name" value="Flagellin_IN"/>
    <property type="match status" value="2"/>
</dbReference>
<evidence type="ECO:0000256" key="6">
    <source>
        <dbReference type="ARBA" id="ARBA00025928"/>
    </source>
</evidence>
<evidence type="ECO:0000256" key="8">
    <source>
        <dbReference type="SAM" id="MobiDB-lite"/>
    </source>
</evidence>
<comment type="function">
    <text evidence="5">Flagellin is the subunit protein which polymerizes to form the filaments of bacterial flagella. Important for motility and virulence.</text>
</comment>
<organism evidence="11 12">
    <name type="scientific">Helicobacter trogontum</name>
    <dbReference type="NCBI Taxonomy" id="50960"/>
    <lineage>
        <taxon>Bacteria</taxon>
        <taxon>Pseudomonadati</taxon>
        <taxon>Campylobacterota</taxon>
        <taxon>Epsilonproteobacteria</taxon>
        <taxon>Campylobacterales</taxon>
        <taxon>Helicobacteraceae</taxon>
        <taxon>Helicobacter</taxon>
    </lineage>
</organism>
<dbReference type="RefSeq" id="WP_104696448.1">
    <property type="nucleotide sequence ID" value="NZ_FZNG01000009.1"/>
</dbReference>
<dbReference type="AlphaFoldDB" id="A0A4U8SES8"/>
<dbReference type="NCBIfam" id="NF010115">
    <property type="entry name" value="PRK13588.1"/>
    <property type="match status" value="1"/>
</dbReference>
<dbReference type="InterPro" id="IPR001029">
    <property type="entry name" value="Flagellin_N"/>
</dbReference>
<evidence type="ECO:0000259" key="9">
    <source>
        <dbReference type="Pfam" id="PF00669"/>
    </source>
</evidence>
<evidence type="ECO:0000256" key="1">
    <source>
        <dbReference type="ARBA" id="ARBA00005709"/>
    </source>
</evidence>
<comment type="subcellular location">
    <subcellularLocation>
        <location evidence="7">Secreted</location>
    </subcellularLocation>
    <subcellularLocation>
        <location evidence="7">Bacterial flagellum</location>
    </subcellularLocation>
</comment>
<dbReference type="EMBL" id="JRPL02000002">
    <property type="protein sequence ID" value="TLD84710.1"/>
    <property type="molecule type" value="Genomic_DNA"/>
</dbReference>
<evidence type="ECO:0000259" key="10">
    <source>
        <dbReference type="Pfam" id="PF00700"/>
    </source>
</evidence>
<feature type="region of interest" description="Disordered" evidence="8">
    <location>
        <begin position="309"/>
        <end position="339"/>
    </location>
</feature>
<evidence type="ECO:0000256" key="3">
    <source>
        <dbReference type="ARBA" id="ARBA00023026"/>
    </source>
</evidence>
<dbReference type="Gene3D" id="3.30.70.2120">
    <property type="match status" value="1"/>
</dbReference>
<reference evidence="11 12" key="1">
    <citation type="journal article" date="2014" name="Genome Announc.">
        <title>Draft genome sequences of eight enterohepatic helicobacter species isolated from both laboratory and wild rodents.</title>
        <authorList>
            <person name="Sheh A."/>
            <person name="Shen Z."/>
            <person name="Fox J.G."/>
        </authorList>
    </citation>
    <scope>NUCLEOTIDE SEQUENCE [LARGE SCALE GENOMIC DNA]</scope>
    <source>
        <strain evidence="11 12">ATCC 700114</strain>
    </source>
</reference>
<evidence type="ECO:0000256" key="4">
    <source>
        <dbReference type="ARBA" id="ARBA00023143"/>
    </source>
</evidence>
<dbReference type="NCBIfam" id="NF009234">
    <property type="entry name" value="PRK12584.1"/>
    <property type="match status" value="1"/>
</dbReference>
<evidence type="ECO:0000256" key="7">
    <source>
        <dbReference type="RuleBase" id="RU362073"/>
    </source>
</evidence>
<dbReference type="PRINTS" id="PR00207">
    <property type="entry name" value="FLAGELLIN"/>
</dbReference>
<comment type="caution">
    <text evidence="11">The sequence shown here is derived from an EMBL/GenBank/DDBJ whole genome shotgun (WGS) entry which is preliminary data.</text>
</comment>
<keyword evidence="4 7" id="KW-0975">Bacterial flagellum</keyword>
<gene>
    <name evidence="11" type="ORF">LS81_001515</name>
</gene>
<evidence type="ECO:0000313" key="11">
    <source>
        <dbReference type="EMBL" id="TLD84710.1"/>
    </source>
</evidence>
<dbReference type="GO" id="GO:0005576">
    <property type="term" value="C:extracellular region"/>
    <property type="evidence" value="ECO:0007669"/>
    <property type="project" value="UniProtKB-SubCell"/>
</dbReference>